<gene>
    <name evidence="1" type="ORF">BHS09_22105</name>
</gene>
<evidence type="ECO:0000313" key="1">
    <source>
        <dbReference type="EMBL" id="QDE69456.1"/>
    </source>
</evidence>
<sequence length="220" mass="23258">MAAIAAHVGSLSVAGEPAEFLEAEAVSMPAPDFTGTEFRIADPELRRLNPGAPVFVEVSPNGDADAWTPVDAYVDPLFGDVHLASAPGPSALVRVSGYALPVHPLALVRSISLTVTNDVVELQVMGDDYKRRSVSLRDFSGELTGLALTELEVEALAEGTPLLIEVGKASGAQVFRAWVKVPELSHKLTPGALYEHTVKFLGFAFQSQDGAAFAWGYGSP</sequence>
<dbReference type="Proteomes" id="UP000320179">
    <property type="component" value="Chromosome"/>
</dbReference>
<reference evidence="1 2" key="1">
    <citation type="journal article" date="2019" name="Science">
        <title>Social genes are selection hotspots in kin groups of a soil microbe.</title>
        <authorList>
            <person name="Wielgoss S."/>
            <person name="Wolfensberger R."/>
            <person name="Sun L."/>
            <person name="Fiegna F."/>
            <person name="Velicer G.J."/>
        </authorList>
    </citation>
    <scope>NUCLEOTIDE SEQUENCE [LARGE SCALE GENOMIC DNA]</scope>
    <source>
        <strain evidence="1 2">MC3.5.9c15</strain>
    </source>
</reference>
<organism evidence="1 2">
    <name type="scientific">Myxococcus xanthus</name>
    <dbReference type="NCBI Taxonomy" id="34"/>
    <lineage>
        <taxon>Bacteria</taxon>
        <taxon>Pseudomonadati</taxon>
        <taxon>Myxococcota</taxon>
        <taxon>Myxococcia</taxon>
        <taxon>Myxococcales</taxon>
        <taxon>Cystobacterineae</taxon>
        <taxon>Myxococcaceae</taxon>
        <taxon>Myxococcus</taxon>
    </lineage>
</organism>
<protein>
    <submittedName>
        <fullName evidence="1">Uncharacterized protein</fullName>
    </submittedName>
</protein>
<dbReference type="RefSeq" id="WP_140798937.1">
    <property type="nucleotide sequence ID" value="NZ_CP017173.1"/>
</dbReference>
<proteinExistence type="predicted"/>
<dbReference type="EMBL" id="CP017174">
    <property type="protein sequence ID" value="QDE69456.1"/>
    <property type="molecule type" value="Genomic_DNA"/>
</dbReference>
<name>A0AAE6KTN8_MYXXA</name>
<dbReference type="AlphaFoldDB" id="A0AAE6KTN8"/>
<accession>A0AAE6KTN8</accession>
<evidence type="ECO:0000313" key="2">
    <source>
        <dbReference type="Proteomes" id="UP000320179"/>
    </source>
</evidence>